<keyword evidence="4 6" id="KW-1133">Transmembrane helix</keyword>
<organism evidence="8 9">
    <name type="scientific">Ornithinimicrobium faecis</name>
    <dbReference type="NCBI Taxonomy" id="2934158"/>
    <lineage>
        <taxon>Bacteria</taxon>
        <taxon>Bacillati</taxon>
        <taxon>Actinomycetota</taxon>
        <taxon>Actinomycetes</taxon>
        <taxon>Micrococcales</taxon>
        <taxon>Ornithinimicrobiaceae</taxon>
        <taxon>Ornithinimicrobium</taxon>
    </lineage>
</organism>
<accession>A0ABY4YYA1</accession>
<evidence type="ECO:0000256" key="2">
    <source>
        <dbReference type="ARBA" id="ARBA00022475"/>
    </source>
</evidence>
<feature type="transmembrane region" description="Helical" evidence="6">
    <location>
        <begin position="298"/>
        <end position="319"/>
    </location>
</feature>
<dbReference type="PANTHER" id="PTHR30294:SF38">
    <property type="entry name" value="TRANSPORT PERMEASE PROTEIN"/>
    <property type="match status" value="1"/>
</dbReference>
<evidence type="ECO:0000256" key="3">
    <source>
        <dbReference type="ARBA" id="ARBA00022692"/>
    </source>
</evidence>
<evidence type="ECO:0000256" key="4">
    <source>
        <dbReference type="ARBA" id="ARBA00022989"/>
    </source>
</evidence>
<dbReference type="InterPro" id="IPR013525">
    <property type="entry name" value="ABC2_TM"/>
</dbReference>
<feature type="transmembrane region" description="Helical" evidence="6">
    <location>
        <begin position="357"/>
        <end position="379"/>
    </location>
</feature>
<feature type="domain" description="ABC-2 type transporter transmembrane" evidence="7">
    <location>
        <begin position="22"/>
        <end position="376"/>
    </location>
</feature>
<feature type="transmembrane region" description="Helical" evidence="6">
    <location>
        <begin position="21"/>
        <end position="40"/>
    </location>
</feature>
<feature type="transmembrane region" description="Helical" evidence="6">
    <location>
        <begin position="198"/>
        <end position="216"/>
    </location>
</feature>
<name>A0ABY4YYA1_9MICO</name>
<comment type="subcellular location">
    <subcellularLocation>
        <location evidence="1">Cell membrane</location>
        <topology evidence="1">Multi-pass membrane protein</topology>
    </subcellularLocation>
</comment>
<evidence type="ECO:0000256" key="5">
    <source>
        <dbReference type="ARBA" id="ARBA00023136"/>
    </source>
</evidence>
<dbReference type="InterPro" id="IPR051449">
    <property type="entry name" value="ABC-2_transporter_component"/>
</dbReference>
<evidence type="ECO:0000259" key="7">
    <source>
        <dbReference type="Pfam" id="PF12698"/>
    </source>
</evidence>
<gene>
    <name evidence="8" type="ORF">NF556_08825</name>
</gene>
<dbReference type="Pfam" id="PF12698">
    <property type="entry name" value="ABC2_membrane_3"/>
    <property type="match status" value="1"/>
</dbReference>
<reference evidence="8" key="1">
    <citation type="submission" date="2022-06" db="EMBL/GenBank/DDBJ databases">
        <title>Ornithinimicrobium HY1793.</title>
        <authorList>
            <person name="Huang Y."/>
        </authorList>
    </citation>
    <scope>NUCLEOTIDE SEQUENCE</scope>
    <source>
        <strain evidence="8">HY1793</strain>
    </source>
</reference>
<keyword evidence="3 6" id="KW-0812">Transmembrane</keyword>
<keyword evidence="9" id="KW-1185">Reference proteome</keyword>
<keyword evidence="5 6" id="KW-0472">Membrane</keyword>
<evidence type="ECO:0000256" key="6">
    <source>
        <dbReference type="SAM" id="Phobius"/>
    </source>
</evidence>
<dbReference type="Proteomes" id="UP001056455">
    <property type="component" value="Chromosome"/>
</dbReference>
<evidence type="ECO:0000313" key="8">
    <source>
        <dbReference type="EMBL" id="USQ81730.1"/>
    </source>
</evidence>
<feature type="transmembrane region" description="Helical" evidence="6">
    <location>
        <begin position="269"/>
        <end position="291"/>
    </location>
</feature>
<dbReference type="PANTHER" id="PTHR30294">
    <property type="entry name" value="MEMBRANE COMPONENT OF ABC TRANSPORTER YHHJ-RELATED"/>
    <property type="match status" value="1"/>
</dbReference>
<dbReference type="EMBL" id="CP099489">
    <property type="protein sequence ID" value="USQ81730.1"/>
    <property type="molecule type" value="Genomic_DNA"/>
</dbReference>
<feature type="transmembrane region" description="Helical" evidence="6">
    <location>
        <begin position="244"/>
        <end position="263"/>
    </location>
</feature>
<dbReference type="RefSeq" id="WP_252595266.1">
    <property type="nucleotide sequence ID" value="NZ_CP099489.1"/>
</dbReference>
<evidence type="ECO:0000313" key="9">
    <source>
        <dbReference type="Proteomes" id="UP001056455"/>
    </source>
</evidence>
<proteinExistence type="predicted"/>
<evidence type="ECO:0000256" key="1">
    <source>
        <dbReference type="ARBA" id="ARBA00004651"/>
    </source>
</evidence>
<sequence length="387" mass="40002">MRSALAIAGVELRRFVKDKGNIFFTFIFPLILVFVLGSQFGGSGNSGSVTISGPDSDLRTAVAEQLEQGDVSVSYADHDAMLEQVARGRTDAGLVVDEEAAAANAAGDPVELEIIAGNASTSTAAQQRVQVAVGNLDLRQIQVSALEGAGATADEANQALDAAAGQVATPKLQVTSVDELAQEFQGLGQFDLGASSQLLLFTFLTSLAGSSTLINARRQGVMGRTLASPVSTLSAIAGQSLGRWVIAFFQGGYIMLATWLMFGVDWGNIGLSLLVLAVFALVAAGAAMVLGSILDNEGAAVGAGVGLGLVLAAIGGGMMPLEIFPETMRTIAHITPHAWGYDAFAAIQRNNGSLVDILPQLGVLLAMAAGVLLLGTWLLRRSMARSL</sequence>
<protein>
    <submittedName>
        <fullName evidence="8">ABC transporter permease</fullName>
    </submittedName>
</protein>
<keyword evidence="2" id="KW-1003">Cell membrane</keyword>